<evidence type="ECO:0000256" key="1">
    <source>
        <dbReference type="SAM" id="MobiDB-lite"/>
    </source>
</evidence>
<dbReference type="AlphaFoldDB" id="A0A3N4J2S4"/>
<name>A0A3N4J2S4_9PEZI</name>
<reference evidence="2 3" key="1">
    <citation type="journal article" date="2018" name="Nat. Ecol. Evol.">
        <title>Pezizomycetes genomes reveal the molecular basis of ectomycorrhizal truffle lifestyle.</title>
        <authorList>
            <person name="Murat C."/>
            <person name="Payen T."/>
            <person name="Noel B."/>
            <person name="Kuo A."/>
            <person name="Morin E."/>
            <person name="Chen J."/>
            <person name="Kohler A."/>
            <person name="Krizsan K."/>
            <person name="Balestrini R."/>
            <person name="Da Silva C."/>
            <person name="Montanini B."/>
            <person name="Hainaut M."/>
            <person name="Levati E."/>
            <person name="Barry K.W."/>
            <person name="Belfiori B."/>
            <person name="Cichocki N."/>
            <person name="Clum A."/>
            <person name="Dockter R.B."/>
            <person name="Fauchery L."/>
            <person name="Guy J."/>
            <person name="Iotti M."/>
            <person name="Le Tacon F."/>
            <person name="Lindquist E.A."/>
            <person name="Lipzen A."/>
            <person name="Malagnac F."/>
            <person name="Mello A."/>
            <person name="Molinier V."/>
            <person name="Miyauchi S."/>
            <person name="Poulain J."/>
            <person name="Riccioni C."/>
            <person name="Rubini A."/>
            <person name="Sitrit Y."/>
            <person name="Splivallo R."/>
            <person name="Traeger S."/>
            <person name="Wang M."/>
            <person name="Zifcakova L."/>
            <person name="Wipf D."/>
            <person name="Zambonelli A."/>
            <person name="Paolocci F."/>
            <person name="Nowrousian M."/>
            <person name="Ottonello S."/>
            <person name="Baldrian P."/>
            <person name="Spatafora J.W."/>
            <person name="Henrissat B."/>
            <person name="Nagy L.G."/>
            <person name="Aury J.M."/>
            <person name="Wincker P."/>
            <person name="Grigoriev I.V."/>
            <person name="Bonfante P."/>
            <person name="Martin F.M."/>
        </authorList>
    </citation>
    <scope>NUCLEOTIDE SEQUENCE [LARGE SCALE GENOMIC DNA]</scope>
    <source>
        <strain evidence="2 3">120613-1</strain>
    </source>
</reference>
<sequence length="198" mass="22438">MFSYGQNDPIQVIREQGSQTQLIPEPQALSQLSSQSPTKQIESAEIIENYEAFKTDKNQAADRISKEVYHGLNKLYPYYEGINDILRRDKGFTPFYVSESGVSFHLEARNSAVAALVVEEDELVSSQLLDMVEEGREEYPPVGGSKNPRKRGSTTSTGKKAIKKEKISTEEELFGSVQRERLALEKERLQYEIQQDEA</sequence>
<proteinExistence type="predicted"/>
<evidence type="ECO:0000313" key="3">
    <source>
        <dbReference type="Proteomes" id="UP000276215"/>
    </source>
</evidence>
<dbReference type="Proteomes" id="UP000276215">
    <property type="component" value="Unassembled WGS sequence"/>
</dbReference>
<protein>
    <submittedName>
        <fullName evidence="2">Uncharacterized protein</fullName>
    </submittedName>
</protein>
<organism evidence="2 3">
    <name type="scientific">Choiromyces venosus 120613-1</name>
    <dbReference type="NCBI Taxonomy" id="1336337"/>
    <lineage>
        <taxon>Eukaryota</taxon>
        <taxon>Fungi</taxon>
        <taxon>Dikarya</taxon>
        <taxon>Ascomycota</taxon>
        <taxon>Pezizomycotina</taxon>
        <taxon>Pezizomycetes</taxon>
        <taxon>Pezizales</taxon>
        <taxon>Tuberaceae</taxon>
        <taxon>Choiromyces</taxon>
    </lineage>
</organism>
<gene>
    <name evidence="2" type="ORF">L873DRAFT_1794229</name>
</gene>
<evidence type="ECO:0000313" key="2">
    <source>
        <dbReference type="EMBL" id="RPA92456.1"/>
    </source>
</evidence>
<dbReference type="OrthoDB" id="5499532at2759"/>
<keyword evidence="3" id="KW-1185">Reference proteome</keyword>
<dbReference type="EMBL" id="ML120472">
    <property type="protein sequence ID" value="RPA92456.1"/>
    <property type="molecule type" value="Genomic_DNA"/>
</dbReference>
<accession>A0A3N4J2S4</accession>
<feature type="region of interest" description="Disordered" evidence="1">
    <location>
        <begin position="136"/>
        <end position="165"/>
    </location>
</feature>